<accession>A0A845BD20</accession>
<dbReference type="Gene3D" id="3.30.450.40">
    <property type="match status" value="1"/>
</dbReference>
<dbReference type="Proteomes" id="UP000460715">
    <property type="component" value="Unassembled WGS sequence"/>
</dbReference>
<protein>
    <submittedName>
        <fullName evidence="6">IclR family transcriptional regulator</fullName>
    </submittedName>
</protein>
<dbReference type="Pfam" id="PF09339">
    <property type="entry name" value="HTH_IclR"/>
    <property type="match status" value="1"/>
</dbReference>
<dbReference type="PANTHER" id="PTHR30136">
    <property type="entry name" value="HELIX-TURN-HELIX TRANSCRIPTIONAL REGULATOR, ICLR FAMILY"/>
    <property type="match status" value="1"/>
</dbReference>
<feature type="domain" description="IclR-ED" evidence="5">
    <location>
        <begin position="85"/>
        <end position="271"/>
    </location>
</feature>
<gene>
    <name evidence="6" type="ORF">E0493_11710</name>
</gene>
<feature type="region of interest" description="Disordered" evidence="4">
    <location>
        <begin position="1"/>
        <end position="21"/>
    </location>
</feature>
<sequence length="273" mass="28979">MSVAGRNARGEPAEGGVAAASAAGTQTLLRGLKVRECVAAGPHDAQGLAERLGTPRSTTRRILSSLAAARHLHHLPHRGYLPGRMPIHLGQRALEQRPLVAMAQPHCEALSRRTGDTIHLGIAEGAEVVSLLKISGTRGLEMPSRVGQRMPLATTGIGKALMLGMPEPRWRELHAAALALNARSPDRPPALPWEAYAERMRACRARGVVFDLEENEVGIRCAGAPVHDWGGQVVAAISVASAAPFMPEERLEAVAPLVRATAEAVARELGWPG</sequence>
<dbReference type="PANTHER" id="PTHR30136:SF24">
    <property type="entry name" value="HTH-TYPE TRANSCRIPTIONAL REPRESSOR ALLR"/>
    <property type="match status" value="1"/>
</dbReference>
<evidence type="ECO:0000256" key="3">
    <source>
        <dbReference type="ARBA" id="ARBA00023163"/>
    </source>
</evidence>
<dbReference type="AlphaFoldDB" id="A0A845BD20"/>
<proteinExistence type="predicted"/>
<reference evidence="6 7" key="1">
    <citation type="submission" date="2019-03" db="EMBL/GenBank/DDBJ databases">
        <title>Roseomonas sp. a novel Roseomonas species isolated from Sea whip Gorgonian.</title>
        <authorList>
            <person name="Li F."/>
            <person name="Pan X."/>
            <person name="Huang S."/>
            <person name="Li Z."/>
            <person name="Meng B."/>
        </authorList>
    </citation>
    <scope>NUCLEOTIDE SEQUENCE [LARGE SCALE GENOMIC DNA]</scope>
    <source>
        <strain evidence="6 7">M0104</strain>
    </source>
</reference>
<dbReference type="Gene3D" id="1.10.10.10">
    <property type="entry name" value="Winged helix-like DNA-binding domain superfamily/Winged helix DNA-binding domain"/>
    <property type="match status" value="1"/>
</dbReference>
<dbReference type="GO" id="GO:0003700">
    <property type="term" value="F:DNA-binding transcription factor activity"/>
    <property type="evidence" value="ECO:0007669"/>
    <property type="project" value="TreeGrafter"/>
</dbReference>
<dbReference type="SMART" id="SM00346">
    <property type="entry name" value="HTH_ICLR"/>
    <property type="match status" value="1"/>
</dbReference>
<dbReference type="OrthoDB" id="6057486at2"/>
<evidence type="ECO:0000313" key="6">
    <source>
        <dbReference type="EMBL" id="MXP64010.1"/>
    </source>
</evidence>
<dbReference type="PROSITE" id="PS51078">
    <property type="entry name" value="ICLR_ED"/>
    <property type="match status" value="1"/>
</dbReference>
<dbReference type="SUPFAM" id="SSF55781">
    <property type="entry name" value="GAF domain-like"/>
    <property type="match status" value="1"/>
</dbReference>
<dbReference type="GO" id="GO:0045892">
    <property type="term" value="P:negative regulation of DNA-templated transcription"/>
    <property type="evidence" value="ECO:0007669"/>
    <property type="project" value="TreeGrafter"/>
</dbReference>
<dbReference type="InterPro" id="IPR050707">
    <property type="entry name" value="HTH_MetabolicPath_Reg"/>
</dbReference>
<dbReference type="GO" id="GO:0003677">
    <property type="term" value="F:DNA binding"/>
    <property type="evidence" value="ECO:0007669"/>
    <property type="project" value="UniProtKB-KW"/>
</dbReference>
<dbReference type="InterPro" id="IPR005471">
    <property type="entry name" value="Tscrpt_reg_IclR_N"/>
</dbReference>
<dbReference type="InterPro" id="IPR029016">
    <property type="entry name" value="GAF-like_dom_sf"/>
</dbReference>
<comment type="caution">
    <text evidence="6">The sequence shown here is derived from an EMBL/GenBank/DDBJ whole genome shotgun (WGS) entry which is preliminary data.</text>
</comment>
<keyword evidence="3" id="KW-0804">Transcription</keyword>
<dbReference type="InterPro" id="IPR014757">
    <property type="entry name" value="Tscrpt_reg_IclR_C"/>
</dbReference>
<evidence type="ECO:0000256" key="4">
    <source>
        <dbReference type="SAM" id="MobiDB-lite"/>
    </source>
</evidence>
<dbReference type="EMBL" id="SNVJ01000008">
    <property type="protein sequence ID" value="MXP64010.1"/>
    <property type="molecule type" value="Genomic_DNA"/>
</dbReference>
<evidence type="ECO:0000313" key="7">
    <source>
        <dbReference type="Proteomes" id="UP000460715"/>
    </source>
</evidence>
<keyword evidence="7" id="KW-1185">Reference proteome</keyword>
<evidence type="ECO:0000256" key="2">
    <source>
        <dbReference type="ARBA" id="ARBA00023125"/>
    </source>
</evidence>
<dbReference type="Pfam" id="PF01614">
    <property type="entry name" value="IclR_C"/>
    <property type="match status" value="1"/>
</dbReference>
<name>A0A845BD20_9PROT</name>
<dbReference type="InterPro" id="IPR036390">
    <property type="entry name" value="WH_DNA-bd_sf"/>
</dbReference>
<dbReference type="InterPro" id="IPR036388">
    <property type="entry name" value="WH-like_DNA-bd_sf"/>
</dbReference>
<organism evidence="6 7">
    <name type="scientific">Teichococcus coralli</name>
    <dbReference type="NCBI Taxonomy" id="2545983"/>
    <lineage>
        <taxon>Bacteria</taxon>
        <taxon>Pseudomonadati</taxon>
        <taxon>Pseudomonadota</taxon>
        <taxon>Alphaproteobacteria</taxon>
        <taxon>Acetobacterales</taxon>
        <taxon>Roseomonadaceae</taxon>
        <taxon>Roseomonas</taxon>
    </lineage>
</organism>
<evidence type="ECO:0000259" key="5">
    <source>
        <dbReference type="PROSITE" id="PS51078"/>
    </source>
</evidence>
<dbReference type="SUPFAM" id="SSF46785">
    <property type="entry name" value="Winged helix' DNA-binding domain"/>
    <property type="match status" value="1"/>
</dbReference>
<evidence type="ECO:0000256" key="1">
    <source>
        <dbReference type="ARBA" id="ARBA00023015"/>
    </source>
</evidence>
<keyword evidence="1" id="KW-0805">Transcription regulation</keyword>
<keyword evidence="2" id="KW-0238">DNA-binding</keyword>